<dbReference type="AlphaFoldDB" id="A0A0F9KVQ7"/>
<dbReference type="EMBL" id="LAZR01007257">
    <property type="protein sequence ID" value="KKM86439.1"/>
    <property type="molecule type" value="Genomic_DNA"/>
</dbReference>
<organism evidence="1">
    <name type="scientific">marine sediment metagenome</name>
    <dbReference type="NCBI Taxonomy" id="412755"/>
    <lineage>
        <taxon>unclassified sequences</taxon>
        <taxon>metagenomes</taxon>
        <taxon>ecological metagenomes</taxon>
    </lineage>
</organism>
<proteinExistence type="predicted"/>
<protein>
    <submittedName>
        <fullName evidence="1">Uncharacterized protein</fullName>
    </submittedName>
</protein>
<gene>
    <name evidence="1" type="ORF">LCGC14_1278930</name>
</gene>
<accession>A0A0F9KVQ7</accession>
<reference evidence="1" key="1">
    <citation type="journal article" date="2015" name="Nature">
        <title>Complex archaea that bridge the gap between prokaryotes and eukaryotes.</title>
        <authorList>
            <person name="Spang A."/>
            <person name="Saw J.H."/>
            <person name="Jorgensen S.L."/>
            <person name="Zaremba-Niedzwiedzka K."/>
            <person name="Martijn J."/>
            <person name="Lind A.E."/>
            <person name="van Eijk R."/>
            <person name="Schleper C."/>
            <person name="Guy L."/>
            <person name="Ettema T.J."/>
        </authorList>
    </citation>
    <scope>NUCLEOTIDE SEQUENCE</scope>
</reference>
<evidence type="ECO:0000313" key="1">
    <source>
        <dbReference type="EMBL" id="KKM86439.1"/>
    </source>
</evidence>
<name>A0A0F9KVQ7_9ZZZZ</name>
<comment type="caution">
    <text evidence="1">The sequence shown here is derived from an EMBL/GenBank/DDBJ whole genome shotgun (WGS) entry which is preliminary data.</text>
</comment>
<sequence>MNPEDITVEVKKGWLQKYLRAMMIYGQCILWVRKKDE</sequence>